<organism evidence="2 3">
    <name type="scientific">Didymella exigua CBS 183.55</name>
    <dbReference type="NCBI Taxonomy" id="1150837"/>
    <lineage>
        <taxon>Eukaryota</taxon>
        <taxon>Fungi</taxon>
        <taxon>Dikarya</taxon>
        <taxon>Ascomycota</taxon>
        <taxon>Pezizomycotina</taxon>
        <taxon>Dothideomycetes</taxon>
        <taxon>Pleosporomycetidae</taxon>
        <taxon>Pleosporales</taxon>
        <taxon>Pleosporineae</taxon>
        <taxon>Didymellaceae</taxon>
        <taxon>Didymella</taxon>
    </lineage>
</organism>
<dbReference type="EMBL" id="ML978963">
    <property type="protein sequence ID" value="KAF1930362.1"/>
    <property type="molecule type" value="Genomic_DNA"/>
</dbReference>
<feature type="region of interest" description="Disordered" evidence="1">
    <location>
        <begin position="1"/>
        <end position="156"/>
    </location>
</feature>
<feature type="compositionally biased region" description="Polar residues" evidence="1">
    <location>
        <begin position="59"/>
        <end position="81"/>
    </location>
</feature>
<reference evidence="2" key="1">
    <citation type="journal article" date="2020" name="Stud. Mycol.">
        <title>101 Dothideomycetes genomes: a test case for predicting lifestyles and emergence of pathogens.</title>
        <authorList>
            <person name="Haridas S."/>
            <person name="Albert R."/>
            <person name="Binder M."/>
            <person name="Bloem J."/>
            <person name="Labutti K."/>
            <person name="Salamov A."/>
            <person name="Andreopoulos B."/>
            <person name="Baker S."/>
            <person name="Barry K."/>
            <person name="Bills G."/>
            <person name="Bluhm B."/>
            <person name="Cannon C."/>
            <person name="Castanera R."/>
            <person name="Culley D."/>
            <person name="Daum C."/>
            <person name="Ezra D."/>
            <person name="Gonzalez J."/>
            <person name="Henrissat B."/>
            <person name="Kuo A."/>
            <person name="Liang C."/>
            <person name="Lipzen A."/>
            <person name="Lutzoni F."/>
            <person name="Magnuson J."/>
            <person name="Mondo S."/>
            <person name="Nolan M."/>
            <person name="Ohm R."/>
            <person name="Pangilinan J."/>
            <person name="Park H.-J."/>
            <person name="Ramirez L."/>
            <person name="Alfaro M."/>
            <person name="Sun H."/>
            <person name="Tritt A."/>
            <person name="Yoshinaga Y."/>
            <person name="Zwiers L.-H."/>
            <person name="Turgeon B."/>
            <person name="Goodwin S."/>
            <person name="Spatafora J."/>
            <person name="Crous P."/>
            <person name="Grigoriev I."/>
        </authorList>
    </citation>
    <scope>NUCLEOTIDE SEQUENCE</scope>
    <source>
        <strain evidence="2">CBS 183.55</strain>
    </source>
</reference>
<feature type="compositionally biased region" description="Basic and acidic residues" evidence="1">
    <location>
        <begin position="138"/>
        <end position="149"/>
    </location>
</feature>
<feature type="region of interest" description="Disordered" evidence="1">
    <location>
        <begin position="255"/>
        <end position="285"/>
    </location>
</feature>
<feature type="compositionally biased region" description="Pro residues" evidence="1">
    <location>
        <begin position="1"/>
        <end position="10"/>
    </location>
</feature>
<feature type="region of interest" description="Disordered" evidence="1">
    <location>
        <begin position="190"/>
        <end position="231"/>
    </location>
</feature>
<proteinExistence type="predicted"/>
<sequence length="307" mass="34300">MATHAPPPPYEMLYGCPTPPPTASSAYGPPRFLPQANHTPPLYKRKPLHTPPAEFTPIGKNQFTFTRAQSIECSSRPSSVSGHAHAGTAAQETEYEDSSKEESEEEDDRPRRPMDEASFELEEVDSDETDDESVEVVQPDHCEDAKSDKSGAALEATGIMDSMGALHVSEESHDTDEEAEALARIYRRRKKSMSQRWVDRKRDHDRSVAGDSSYSDNDPQDDNNIEARRLRRKLSGYGPWDRRASLIFEDQGFPNTNNIIEEEEPEEGVVKHTKGPPSIPSDDAFTLDELPFWGGAYETMEVMTGAE</sequence>
<dbReference type="OrthoDB" id="4186058at2759"/>
<dbReference type="AlphaFoldDB" id="A0A6A5RRG1"/>
<dbReference type="Proteomes" id="UP000800082">
    <property type="component" value="Unassembled WGS sequence"/>
</dbReference>
<feature type="compositionally biased region" description="Basic and acidic residues" evidence="1">
    <location>
        <begin position="197"/>
        <end position="208"/>
    </location>
</feature>
<accession>A0A6A5RRG1</accession>
<name>A0A6A5RRG1_9PLEO</name>
<gene>
    <name evidence="2" type="ORF">M421DRAFT_90916</name>
</gene>
<keyword evidence="3" id="KW-1185">Reference proteome</keyword>
<evidence type="ECO:0000256" key="1">
    <source>
        <dbReference type="SAM" id="MobiDB-lite"/>
    </source>
</evidence>
<evidence type="ECO:0000313" key="2">
    <source>
        <dbReference type="EMBL" id="KAF1930362.1"/>
    </source>
</evidence>
<evidence type="ECO:0000313" key="3">
    <source>
        <dbReference type="Proteomes" id="UP000800082"/>
    </source>
</evidence>
<dbReference type="RefSeq" id="XP_033450610.1">
    <property type="nucleotide sequence ID" value="XM_033597897.1"/>
</dbReference>
<feature type="compositionally biased region" description="Acidic residues" evidence="1">
    <location>
        <begin position="117"/>
        <end position="134"/>
    </location>
</feature>
<protein>
    <submittedName>
        <fullName evidence="2">Uncharacterized protein</fullName>
    </submittedName>
</protein>
<dbReference type="GeneID" id="54355564"/>